<dbReference type="Proteomes" id="UP000297245">
    <property type="component" value="Unassembled WGS sequence"/>
</dbReference>
<dbReference type="OrthoDB" id="674604at2759"/>
<feature type="region of interest" description="Disordered" evidence="1">
    <location>
        <begin position="44"/>
        <end position="80"/>
    </location>
</feature>
<protein>
    <submittedName>
        <fullName evidence="2">Uncharacterized protein</fullName>
    </submittedName>
</protein>
<sequence>MYLLHTTDLTLQSFYAKIPKYAILSHTWGEKEVTFQDIQNRVKEKSDRRVSEDNSRDKSDMEVSGDESDSDMASEMDDEYDGGELKAGWVGEYLVNERAFALSLKDPRRSELRRLFICIV</sequence>
<keyword evidence="3" id="KW-1185">Reference proteome</keyword>
<dbReference type="PANTHER" id="PTHR10622:SF10">
    <property type="entry name" value="HET DOMAIN-CONTAINING PROTEIN"/>
    <property type="match status" value="1"/>
</dbReference>
<gene>
    <name evidence="2" type="ORF">K435DRAFT_862401</name>
</gene>
<organism evidence="2 3">
    <name type="scientific">Dendrothele bispora (strain CBS 962.96)</name>
    <dbReference type="NCBI Taxonomy" id="1314807"/>
    <lineage>
        <taxon>Eukaryota</taxon>
        <taxon>Fungi</taxon>
        <taxon>Dikarya</taxon>
        <taxon>Basidiomycota</taxon>
        <taxon>Agaricomycotina</taxon>
        <taxon>Agaricomycetes</taxon>
        <taxon>Agaricomycetidae</taxon>
        <taxon>Agaricales</taxon>
        <taxon>Agaricales incertae sedis</taxon>
        <taxon>Dendrothele</taxon>
    </lineage>
</organism>
<dbReference type="PANTHER" id="PTHR10622">
    <property type="entry name" value="HET DOMAIN-CONTAINING PROTEIN"/>
    <property type="match status" value="1"/>
</dbReference>
<reference evidence="2 3" key="1">
    <citation type="journal article" date="2019" name="Nat. Ecol. Evol.">
        <title>Megaphylogeny resolves global patterns of mushroom evolution.</title>
        <authorList>
            <person name="Varga T."/>
            <person name="Krizsan K."/>
            <person name="Foldi C."/>
            <person name="Dima B."/>
            <person name="Sanchez-Garcia M."/>
            <person name="Sanchez-Ramirez S."/>
            <person name="Szollosi G.J."/>
            <person name="Szarkandi J.G."/>
            <person name="Papp V."/>
            <person name="Albert L."/>
            <person name="Andreopoulos W."/>
            <person name="Angelini C."/>
            <person name="Antonin V."/>
            <person name="Barry K.W."/>
            <person name="Bougher N.L."/>
            <person name="Buchanan P."/>
            <person name="Buyck B."/>
            <person name="Bense V."/>
            <person name="Catcheside P."/>
            <person name="Chovatia M."/>
            <person name="Cooper J."/>
            <person name="Damon W."/>
            <person name="Desjardin D."/>
            <person name="Finy P."/>
            <person name="Geml J."/>
            <person name="Haridas S."/>
            <person name="Hughes K."/>
            <person name="Justo A."/>
            <person name="Karasinski D."/>
            <person name="Kautmanova I."/>
            <person name="Kiss B."/>
            <person name="Kocsube S."/>
            <person name="Kotiranta H."/>
            <person name="LaButti K.M."/>
            <person name="Lechner B.E."/>
            <person name="Liimatainen K."/>
            <person name="Lipzen A."/>
            <person name="Lukacs Z."/>
            <person name="Mihaltcheva S."/>
            <person name="Morgado L.N."/>
            <person name="Niskanen T."/>
            <person name="Noordeloos M.E."/>
            <person name="Ohm R.A."/>
            <person name="Ortiz-Santana B."/>
            <person name="Ovrebo C."/>
            <person name="Racz N."/>
            <person name="Riley R."/>
            <person name="Savchenko A."/>
            <person name="Shiryaev A."/>
            <person name="Soop K."/>
            <person name="Spirin V."/>
            <person name="Szebenyi C."/>
            <person name="Tomsovsky M."/>
            <person name="Tulloss R.E."/>
            <person name="Uehling J."/>
            <person name="Grigoriev I.V."/>
            <person name="Vagvolgyi C."/>
            <person name="Papp T."/>
            <person name="Martin F.M."/>
            <person name="Miettinen O."/>
            <person name="Hibbett D.S."/>
            <person name="Nagy L.G."/>
        </authorList>
    </citation>
    <scope>NUCLEOTIDE SEQUENCE [LARGE SCALE GENOMIC DNA]</scope>
    <source>
        <strain evidence="2 3">CBS 962.96</strain>
    </source>
</reference>
<evidence type="ECO:0000256" key="1">
    <source>
        <dbReference type="SAM" id="MobiDB-lite"/>
    </source>
</evidence>
<dbReference type="EMBL" id="ML179277">
    <property type="protein sequence ID" value="THU92491.1"/>
    <property type="molecule type" value="Genomic_DNA"/>
</dbReference>
<evidence type="ECO:0000313" key="2">
    <source>
        <dbReference type="EMBL" id="THU92491.1"/>
    </source>
</evidence>
<feature type="compositionally biased region" description="Acidic residues" evidence="1">
    <location>
        <begin position="63"/>
        <end position="80"/>
    </location>
</feature>
<dbReference type="AlphaFoldDB" id="A0A4S8LT34"/>
<name>A0A4S8LT34_DENBC</name>
<proteinExistence type="predicted"/>
<feature type="compositionally biased region" description="Basic and acidic residues" evidence="1">
    <location>
        <begin position="44"/>
        <end position="61"/>
    </location>
</feature>
<accession>A0A4S8LT34</accession>
<evidence type="ECO:0000313" key="3">
    <source>
        <dbReference type="Proteomes" id="UP000297245"/>
    </source>
</evidence>